<evidence type="ECO:0000256" key="2">
    <source>
        <dbReference type="SAM" id="Phobius"/>
    </source>
</evidence>
<keyword evidence="2" id="KW-0812">Transmembrane</keyword>
<keyword evidence="2" id="KW-0472">Membrane</keyword>
<dbReference type="Gene3D" id="1.20.1280.50">
    <property type="match status" value="1"/>
</dbReference>
<feature type="region of interest" description="Disordered" evidence="1">
    <location>
        <begin position="1"/>
        <end position="22"/>
    </location>
</feature>
<evidence type="ECO:0000313" key="5">
    <source>
        <dbReference type="Proteomes" id="UP000034680"/>
    </source>
</evidence>
<evidence type="ECO:0000256" key="1">
    <source>
        <dbReference type="SAM" id="MobiDB-lite"/>
    </source>
</evidence>
<feature type="transmembrane region" description="Helical" evidence="2">
    <location>
        <begin position="271"/>
        <end position="291"/>
    </location>
</feature>
<proteinExistence type="predicted"/>
<dbReference type="EMBL" id="LCUC01000066">
    <property type="protein sequence ID" value="KKY37869.1"/>
    <property type="molecule type" value="Genomic_DNA"/>
</dbReference>
<dbReference type="PROSITE" id="PS50181">
    <property type="entry name" value="FBOX"/>
    <property type="match status" value="1"/>
</dbReference>
<reference evidence="4 5" key="1">
    <citation type="submission" date="2015-05" db="EMBL/GenBank/DDBJ databases">
        <title>Distinctive expansion of gene families associated with plant cell wall degradation and secondary metabolism in the genomes of grapevine trunk pathogens.</title>
        <authorList>
            <person name="Lawrence D.P."/>
            <person name="Travadon R."/>
            <person name="Rolshausen P.E."/>
            <person name="Baumgartner K."/>
        </authorList>
    </citation>
    <scope>NUCLEOTIDE SEQUENCE [LARGE SCALE GENOMIC DNA]</scope>
    <source>
        <strain evidence="4">DA912</strain>
    </source>
</reference>
<feature type="transmembrane region" description="Helical" evidence="2">
    <location>
        <begin position="236"/>
        <end position="265"/>
    </location>
</feature>
<evidence type="ECO:0000259" key="3">
    <source>
        <dbReference type="PROSITE" id="PS50181"/>
    </source>
</evidence>
<accession>A0A0G2FVF6</accession>
<protein>
    <submittedName>
        <fullName evidence="4">Putative f-box domain-containing protein</fullName>
    </submittedName>
</protein>
<comment type="caution">
    <text evidence="4">The sequence shown here is derived from an EMBL/GenBank/DDBJ whole genome shotgun (WGS) entry which is preliminary data.</text>
</comment>
<dbReference type="InterPro" id="IPR001810">
    <property type="entry name" value="F-box_dom"/>
</dbReference>
<dbReference type="CDD" id="cd09917">
    <property type="entry name" value="F-box_SF"/>
    <property type="match status" value="1"/>
</dbReference>
<dbReference type="OrthoDB" id="4759647at2759"/>
<dbReference type="InterPro" id="IPR036047">
    <property type="entry name" value="F-box-like_dom_sf"/>
</dbReference>
<keyword evidence="2" id="KW-1133">Transmembrane helix</keyword>
<organism evidence="4 5">
    <name type="scientific">Diaporthe ampelina</name>
    <dbReference type="NCBI Taxonomy" id="1214573"/>
    <lineage>
        <taxon>Eukaryota</taxon>
        <taxon>Fungi</taxon>
        <taxon>Dikarya</taxon>
        <taxon>Ascomycota</taxon>
        <taxon>Pezizomycotina</taxon>
        <taxon>Sordariomycetes</taxon>
        <taxon>Sordariomycetidae</taxon>
        <taxon>Diaporthales</taxon>
        <taxon>Diaporthaceae</taxon>
        <taxon>Diaporthe</taxon>
    </lineage>
</organism>
<feature type="transmembrane region" description="Helical" evidence="2">
    <location>
        <begin position="333"/>
        <end position="353"/>
    </location>
</feature>
<gene>
    <name evidence="4" type="ORF">UCDDA912_g02086</name>
</gene>
<dbReference type="SUPFAM" id="SSF81383">
    <property type="entry name" value="F-box domain"/>
    <property type="match status" value="1"/>
</dbReference>
<reference evidence="4 5" key="2">
    <citation type="submission" date="2015-05" db="EMBL/GenBank/DDBJ databases">
        <authorList>
            <person name="Morales-Cruz A."/>
            <person name="Amrine K.C."/>
            <person name="Cantu D."/>
        </authorList>
    </citation>
    <scope>NUCLEOTIDE SEQUENCE [LARGE SCALE GENOMIC DNA]</scope>
    <source>
        <strain evidence="4">DA912</strain>
    </source>
</reference>
<sequence>MDPDEANPHQQHDQDDGPFHRISPARVATGLSNGIRRTITFITEPLSPARSEWEIESAPSTPGLEKFRRWSTIRKSTDASNLSATRPATPEEPRNFMTLPAEIQIVILQHLDFGDIERLRRTCKYWYNFATPRLVRSIWGPDTFRAILIRHCKICLTYCPRDVARLNTTPLDAGYPLSSRCVKCTIQSRDGTVKIGRKTTLGNFTEYWTCRWCGWPITADSSTGHPQFHKRCYDRYAIVLLAFFLLGWIQFFLGIAGSGLCWHYFRKDKLVLAPTIVGFLLMWICITLIMFRGNKVRTYNIALFLELAIIGLWIAPVYSIVKGLGHESSKKPSTIATLVLVGINMLFRLLNIIGNIVLISEYDRTRHYVPRIPIWRRFMNPILTALIFWTYPQHAERKFPPDYS</sequence>
<dbReference type="STRING" id="1214573.A0A0G2FVF6"/>
<evidence type="ECO:0000313" key="4">
    <source>
        <dbReference type="EMBL" id="KKY37869.1"/>
    </source>
</evidence>
<dbReference type="AlphaFoldDB" id="A0A0G2FVF6"/>
<feature type="compositionally biased region" description="Basic and acidic residues" evidence="1">
    <location>
        <begin position="1"/>
        <end position="19"/>
    </location>
</feature>
<dbReference type="Proteomes" id="UP000034680">
    <property type="component" value="Unassembled WGS sequence"/>
</dbReference>
<name>A0A0G2FVF6_9PEZI</name>
<feature type="transmembrane region" description="Helical" evidence="2">
    <location>
        <begin position="303"/>
        <end position="321"/>
    </location>
</feature>
<keyword evidence="5" id="KW-1185">Reference proteome</keyword>
<dbReference type="Pfam" id="PF12937">
    <property type="entry name" value="F-box-like"/>
    <property type="match status" value="1"/>
</dbReference>
<feature type="domain" description="F-box" evidence="3">
    <location>
        <begin position="93"/>
        <end position="147"/>
    </location>
</feature>